<evidence type="ECO:0000256" key="1">
    <source>
        <dbReference type="SAM" id="MobiDB-lite"/>
    </source>
</evidence>
<gene>
    <name evidence="2" type="ORF">COCHEDRAFT_1152844</name>
</gene>
<dbReference type="OMA" id="SYDTTYM"/>
<feature type="compositionally biased region" description="Low complexity" evidence="1">
    <location>
        <begin position="158"/>
        <end position="167"/>
    </location>
</feature>
<keyword evidence="3" id="KW-1185">Reference proteome</keyword>
<reference evidence="3" key="2">
    <citation type="journal article" date="2013" name="PLoS Genet.">
        <title>Comparative genome structure, secondary metabolite, and effector coding capacity across Cochliobolus pathogens.</title>
        <authorList>
            <person name="Condon B.J."/>
            <person name="Leng Y."/>
            <person name="Wu D."/>
            <person name="Bushley K.E."/>
            <person name="Ohm R.A."/>
            <person name="Otillar R."/>
            <person name="Martin J."/>
            <person name="Schackwitz W."/>
            <person name="Grimwood J."/>
            <person name="MohdZainudin N."/>
            <person name="Xue C."/>
            <person name="Wang R."/>
            <person name="Manning V.A."/>
            <person name="Dhillon B."/>
            <person name="Tu Z.J."/>
            <person name="Steffenson B.J."/>
            <person name="Salamov A."/>
            <person name="Sun H."/>
            <person name="Lowry S."/>
            <person name="LaButti K."/>
            <person name="Han J."/>
            <person name="Copeland A."/>
            <person name="Lindquist E."/>
            <person name="Barry K."/>
            <person name="Schmutz J."/>
            <person name="Baker S.E."/>
            <person name="Ciuffetti L.M."/>
            <person name="Grigoriev I.V."/>
            <person name="Zhong S."/>
            <person name="Turgeon B.G."/>
        </authorList>
    </citation>
    <scope>NUCLEOTIDE SEQUENCE [LARGE SCALE GENOMIC DNA]</scope>
    <source>
        <strain evidence="3">C5 / ATCC 48332 / race O</strain>
    </source>
</reference>
<sequence>MPCHFITDQPYGKSYMSGPHYVEPRRHHTYFEASFPPPNTSFRPIQTGTRTHTSPARIPQYSHPSHKNDPKKAAIKHVHFDLPDSRQSTVKIAIEQRQQDMQQQRLEERERNERPALYRQPTPLPQKREGHTSRPPYPSPPYNHNTYQQHHQHHHYHQQQQPYNTTPTLPPSRPTIYIISYSTDITRTESAATTLLASQVPHRTPPIRHLYTIDARNMQPPSPFLCARYSGIAPLIQDIVMQDVAAQKAVQTAVSELLLRFGSEGGAMECKSCTRNQCLMLLN</sequence>
<evidence type="ECO:0000313" key="3">
    <source>
        <dbReference type="Proteomes" id="UP000016936"/>
    </source>
</evidence>
<dbReference type="AlphaFoldDB" id="M2UN16"/>
<dbReference type="Proteomes" id="UP000016936">
    <property type="component" value="Unassembled WGS sequence"/>
</dbReference>
<dbReference type="HOGENOM" id="CLU_873039_0_0_1"/>
<organism evidence="2 3">
    <name type="scientific">Cochliobolus heterostrophus (strain C5 / ATCC 48332 / race O)</name>
    <name type="common">Southern corn leaf blight fungus</name>
    <name type="synonym">Bipolaris maydis</name>
    <dbReference type="NCBI Taxonomy" id="701091"/>
    <lineage>
        <taxon>Eukaryota</taxon>
        <taxon>Fungi</taxon>
        <taxon>Dikarya</taxon>
        <taxon>Ascomycota</taxon>
        <taxon>Pezizomycotina</taxon>
        <taxon>Dothideomycetes</taxon>
        <taxon>Pleosporomycetidae</taxon>
        <taxon>Pleosporales</taxon>
        <taxon>Pleosporineae</taxon>
        <taxon>Pleosporaceae</taxon>
        <taxon>Bipolaris</taxon>
    </lineage>
</organism>
<feature type="compositionally biased region" description="Basic and acidic residues" evidence="1">
    <location>
        <begin position="105"/>
        <end position="116"/>
    </location>
</feature>
<name>M2UN16_COCH5</name>
<dbReference type="OrthoDB" id="5418695at2759"/>
<reference evidence="2 3" key="1">
    <citation type="journal article" date="2012" name="PLoS Pathog.">
        <title>Diverse lifestyles and strategies of plant pathogenesis encoded in the genomes of eighteen Dothideomycetes fungi.</title>
        <authorList>
            <person name="Ohm R.A."/>
            <person name="Feau N."/>
            <person name="Henrissat B."/>
            <person name="Schoch C.L."/>
            <person name="Horwitz B.A."/>
            <person name="Barry K.W."/>
            <person name="Condon B.J."/>
            <person name="Copeland A.C."/>
            <person name="Dhillon B."/>
            <person name="Glaser F."/>
            <person name="Hesse C.N."/>
            <person name="Kosti I."/>
            <person name="LaButti K."/>
            <person name="Lindquist E.A."/>
            <person name="Lucas S."/>
            <person name="Salamov A.A."/>
            <person name="Bradshaw R.E."/>
            <person name="Ciuffetti L."/>
            <person name="Hamelin R.C."/>
            <person name="Kema G.H.J."/>
            <person name="Lawrence C."/>
            <person name="Scott J.A."/>
            <person name="Spatafora J.W."/>
            <person name="Turgeon B.G."/>
            <person name="de Wit P.J.G.M."/>
            <person name="Zhong S."/>
            <person name="Goodwin S.B."/>
            <person name="Grigoriev I.V."/>
        </authorList>
    </citation>
    <scope>NUCLEOTIDE SEQUENCE [LARGE SCALE GENOMIC DNA]</scope>
    <source>
        <strain evidence="3">C5 / ATCC 48332 / race O</strain>
    </source>
</reference>
<dbReference type="eggNOG" id="ENOG502RFIR">
    <property type="taxonomic scope" value="Eukaryota"/>
</dbReference>
<protein>
    <submittedName>
        <fullName evidence="2">Uncharacterized protein</fullName>
    </submittedName>
</protein>
<evidence type="ECO:0000313" key="2">
    <source>
        <dbReference type="EMBL" id="EMD95001.1"/>
    </source>
</evidence>
<proteinExistence type="predicted"/>
<dbReference type="EMBL" id="KB445571">
    <property type="protein sequence ID" value="EMD95001.1"/>
    <property type="molecule type" value="Genomic_DNA"/>
</dbReference>
<feature type="region of interest" description="Disordered" evidence="1">
    <location>
        <begin position="98"/>
        <end position="169"/>
    </location>
</feature>
<accession>M2UN16</accession>
<feature type="region of interest" description="Disordered" evidence="1">
    <location>
        <begin position="49"/>
        <end position="71"/>
    </location>
</feature>